<dbReference type="SUPFAM" id="SSF52777">
    <property type="entry name" value="CoA-dependent acyltransferases"/>
    <property type="match status" value="1"/>
</dbReference>
<dbReference type="AlphaFoldDB" id="A0A7W3Y462"/>
<dbReference type="Gene3D" id="3.30.559.10">
    <property type="entry name" value="Chloramphenicol acetyltransferase-like domain"/>
    <property type="match status" value="1"/>
</dbReference>
<feature type="non-terminal residue" evidence="2">
    <location>
        <position position="1"/>
    </location>
</feature>
<protein>
    <submittedName>
        <fullName evidence="2">Non-ribosomal peptide synthetase</fullName>
    </submittedName>
</protein>
<feature type="non-terminal residue" evidence="2">
    <location>
        <position position="211"/>
    </location>
</feature>
<accession>A0A7W3Y462</accession>
<feature type="region of interest" description="Disordered" evidence="1">
    <location>
        <begin position="174"/>
        <end position="211"/>
    </location>
</feature>
<feature type="compositionally biased region" description="Basic residues" evidence="1">
    <location>
        <begin position="200"/>
        <end position="211"/>
    </location>
</feature>
<sequence>GEGTEGEEKDEPFPLTPIQASYLAGRAEGLPLGGVATHYYHEYDRTPPAGDPEADLERLERAWARLVAHHPMLRMTVDERGSQRILPVAGAPVRIDVTDLRSASADEAERALADLRHELSHRCRSTGAWPLFAIHAAFLPDGPTRLHVGVDVLCTDMAGWMLLMRQWGELVEDPDRELPTPSTTFAAVQRSRAEDPRWAERRRRDRKHWAG</sequence>
<dbReference type="Proteomes" id="UP000538929">
    <property type="component" value="Unassembled WGS sequence"/>
</dbReference>
<keyword evidence="3" id="KW-1185">Reference proteome</keyword>
<evidence type="ECO:0000256" key="1">
    <source>
        <dbReference type="SAM" id="MobiDB-lite"/>
    </source>
</evidence>
<comment type="caution">
    <text evidence="2">The sequence shown here is derived from an EMBL/GenBank/DDBJ whole genome shotgun (WGS) entry which is preliminary data.</text>
</comment>
<evidence type="ECO:0000313" key="3">
    <source>
        <dbReference type="Proteomes" id="UP000538929"/>
    </source>
</evidence>
<dbReference type="EMBL" id="VKHT01001609">
    <property type="protein sequence ID" value="MBB0247333.1"/>
    <property type="molecule type" value="Genomic_DNA"/>
</dbReference>
<dbReference type="FunFam" id="3.30.559.10:FF:000023">
    <property type="entry name" value="Non-ribosomal peptide synthetase"/>
    <property type="match status" value="1"/>
</dbReference>
<reference evidence="3" key="1">
    <citation type="submission" date="2019-10" db="EMBL/GenBank/DDBJ databases">
        <title>Streptomyces sp. nov., a novel actinobacterium isolated from alkaline environment.</title>
        <authorList>
            <person name="Golinska P."/>
        </authorList>
    </citation>
    <scope>NUCLEOTIDE SEQUENCE [LARGE SCALE GENOMIC DNA]</scope>
    <source>
        <strain evidence="3">DSM 42118</strain>
    </source>
</reference>
<proteinExistence type="predicted"/>
<dbReference type="InterPro" id="IPR023213">
    <property type="entry name" value="CAT-like_dom_sf"/>
</dbReference>
<name>A0A7W3Y462_9ACTN</name>
<organism evidence="2 3">
    <name type="scientific">Streptomyces alkaliphilus</name>
    <dbReference type="NCBI Taxonomy" id="1472722"/>
    <lineage>
        <taxon>Bacteria</taxon>
        <taxon>Bacillati</taxon>
        <taxon>Actinomycetota</taxon>
        <taxon>Actinomycetes</taxon>
        <taxon>Kitasatosporales</taxon>
        <taxon>Streptomycetaceae</taxon>
        <taxon>Streptomyces</taxon>
    </lineage>
</organism>
<evidence type="ECO:0000313" key="2">
    <source>
        <dbReference type="EMBL" id="MBB0247333.1"/>
    </source>
</evidence>
<gene>
    <name evidence="2" type="ORF">FNQ90_25230</name>
</gene>